<organism evidence="1 2">
    <name type="scientific">Meganyctiphanes norvegica</name>
    <name type="common">Northern krill</name>
    <name type="synonym">Thysanopoda norvegica</name>
    <dbReference type="NCBI Taxonomy" id="48144"/>
    <lineage>
        <taxon>Eukaryota</taxon>
        <taxon>Metazoa</taxon>
        <taxon>Ecdysozoa</taxon>
        <taxon>Arthropoda</taxon>
        <taxon>Crustacea</taxon>
        <taxon>Multicrustacea</taxon>
        <taxon>Malacostraca</taxon>
        <taxon>Eumalacostraca</taxon>
        <taxon>Eucarida</taxon>
        <taxon>Euphausiacea</taxon>
        <taxon>Euphausiidae</taxon>
        <taxon>Meganyctiphanes</taxon>
    </lineage>
</organism>
<dbReference type="AlphaFoldDB" id="A0AAV2SQJ3"/>
<evidence type="ECO:0000313" key="2">
    <source>
        <dbReference type="Proteomes" id="UP001497623"/>
    </source>
</evidence>
<accession>A0AAV2SQJ3</accession>
<gene>
    <name evidence="1" type="ORF">MNOR_LOCUS40277</name>
</gene>
<sequence>MFGISRPTAINCLRGPSTKWLFLTEKKFWNSKKCVGLGRGTSQFFNQSANGIKFWRENIHGLYVVHVKTINDMDVLIVSMALISSNYLLGPPSFNSNASMSYYLRKAEKICYCDVPLPIVSQKNLKL</sequence>
<evidence type="ECO:0000313" key="1">
    <source>
        <dbReference type="EMBL" id="CAL4236619.1"/>
    </source>
</evidence>
<comment type="caution">
    <text evidence="1">The sequence shown here is derived from an EMBL/GenBank/DDBJ whole genome shotgun (WGS) entry which is preliminary data.</text>
</comment>
<reference evidence="1 2" key="1">
    <citation type="submission" date="2024-05" db="EMBL/GenBank/DDBJ databases">
        <authorList>
            <person name="Wallberg A."/>
        </authorList>
    </citation>
    <scope>NUCLEOTIDE SEQUENCE [LARGE SCALE GENOMIC DNA]</scope>
</reference>
<dbReference type="Proteomes" id="UP001497623">
    <property type="component" value="Unassembled WGS sequence"/>
</dbReference>
<keyword evidence="2" id="KW-1185">Reference proteome</keyword>
<proteinExistence type="predicted"/>
<protein>
    <submittedName>
        <fullName evidence="1">Uncharacterized protein</fullName>
    </submittedName>
</protein>
<name>A0AAV2SQJ3_MEGNR</name>
<dbReference type="EMBL" id="CAXKWB010119723">
    <property type="protein sequence ID" value="CAL4236619.1"/>
    <property type="molecule type" value="Genomic_DNA"/>
</dbReference>